<reference evidence="5 6" key="1">
    <citation type="journal article" date="2014" name="Agronomy (Basel)">
        <title>A Draft Genome Sequence for Ensete ventricosum, the Drought-Tolerant Tree Against Hunger.</title>
        <authorList>
            <person name="Harrison J."/>
            <person name="Moore K.A."/>
            <person name="Paszkiewicz K."/>
            <person name="Jones T."/>
            <person name="Grant M."/>
            <person name="Ambacheew D."/>
            <person name="Muzemil S."/>
            <person name="Studholme D.J."/>
        </authorList>
    </citation>
    <scope>NUCLEOTIDE SEQUENCE [LARGE SCALE GENOMIC DNA]</scope>
</reference>
<dbReference type="InterPro" id="IPR052462">
    <property type="entry name" value="SLIRP/GR-RBP-like"/>
</dbReference>
<dbReference type="PROSITE" id="PS50102">
    <property type="entry name" value="RRM"/>
    <property type="match status" value="1"/>
</dbReference>
<comment type="caution">
    <text evidence="5">The sequence shown here is derived from an EMBL/GenBank/DDBJ whole genome shotgun (WGS) entry which is preliminary data.</text>
</comment>
<evidence type="ECO:0000313" key="6">
    <source>
        <dbReference type="Proteomes" id="UP000287651"/>
    </source>
</evidence>
<dbReference type="Proteomes" id="UP000287651">
    <property type="component" value="Unassembled WGS sequence"/>
</dbReference>
<dbReference type="Gene3D" id="3.30.70.330">
    <property type="match status" value="2"/>
</dbReference>
<feature type="non-terminal residue" evidence="5">
    <location>
        <position position="1"/>
    </location>
</feature>
<dbReference type="InterPro" id="IPR035979">
    <property type="entry name" value="RBD_domain_sf"/>
</dbReference>
<feature type="region of interest" description="Disordered" evidence="3">
    <location>
        <begin position="84"/>
        <end position="115"/>
    </location>
</feature>
<feature type="compositionally biased region" description="Basic and acidic residues" evidence="3">
    <location>
        <begin position="96"/>
        <end position="105"/>
    </location>
</feature>
<evidence type="ECO:0000256" key="3">
    <source>
        <dbReference type="SAM" id="MobiDB-lite"/>
    </source>
</evidence>
<dbReference type="PANTHER" id="PTHR48027">
    <property type="entry name" value="HETEROGENEOUS NUCLEAR RIBONUCLEOPROTEIN 87F-RELATED"/>
    <property type="match status" value="1"/>
</dbReference>
<feature type="domain" description="RRM" evidence="4">
    <location>
        <begin position="1"/>
        <end position="109"/>
    </location>
</feature>
<keyword evidence="1 2" id="KW-0694">RNA-binding</keyword>
<dbReference type="AlphaFoldDB" id="A0A427B7A0"/>
<dbReference type="GO" id="GO:0003723">
    <property type="term" value="F:RNA binding"/>
    <property type="evidence" value="ECO:0007669"/>
    <property type="project" value="UniProtKB-UniRule"/>
</dbReference>
<name>A0A427B7A0_ENSVE</name>
<evidence type="ECO:0000256" key="1">
    <source>
        <dbReference type="ARBA" id="ARBA00022884"/>
    </source>
</evidence>
<protein>
    <recommendedName>
        <fullName evidence="4">RRM domain-containing protein</fullName>
    </recommendedName>
</protein>
<gene>
    <name evidence="5" type="ORF">B296_00014886</name>
</gene>
<evidence type="ECO:0000256" key="2">
    <source>
        <dbReference type="PROSITE-ProRule" id="PRU00176"/>
    </source>
</evidence>
<sequence length="124" mass="14421">SRLCIKNLPKYVNEDRLREFFSQKGEVTDAKLMRTKYEIHEDDLAELFSQFGDLSEVHLVVDKDTKRSKGIGYVFYTLPESAMRSDHATTKKSLKQQREEQKKVSEASGDTRAWNSLFMRPDTV</sequence>
<dbReference type="InterPro" id="IPR000504">
    <property type="entry name" value="RRM_dom"/>
</dbReference>
<dbReference type="InterPro" id="IPR012677">
    <property type="entry name" value="Nucleotide-bd_a/b_plait_sf"/>
</dbReference>
<proteinExistence type="predicted"/>
<dbReference type="Pfam" id="PF00076">
    <property type="entry name" value="RRM_1"/>
    <property type="match status" value="2"/>
</dbReference>
<dbReference type="EMBL" id="AMZH03000323">
    <property type="protein sequence ID" value="RRT84344.1"/>
    <property type="molecule type" value="Genomic_DNA"/>
</dbReference>
<accession>A0A427B7A0</accession>
<organism evidence="5 6">
    <name type="scientific">Ensete ventricosum</name>
    <name type="common">Abyssinian banana</name>
    <name type="synonym">Musa ensete</name>
    <dbReference type="NCBI Taxonomy" id="4639"/>
    <lineage>
        <taxon>Eukaryota</taxon>
        <taxon>Viridiplantae</taxon>
        <taxon>Streptophyta</taxon>
        <taxon>Embryophyta</taxon>
        <taxon>Tracheophyta</taxon>
        <taxon>Spermatophyta</taxon>
        <taxon>Magnoliopsida</taxon>
        <taxon>Liliopsida</taxon>
        <taxon>Zingiberales</taxon>
        <taxon>Musaceae</taxon>
        <taxon>Ensete</taxon>
    </lineage>
</organism>
<evidence type="ECO:0000259" key="4">
    <source>
        <dbReference type="PROSITE" id="PS50102"/>
    </source>
</evidence>
<dbReference type="SUPFAM" id="SSF54928">
    <property type="entry name" value="RNA-binding domain, RBD"/>
    <property type="match status" value="2"/>
</dbReference>
<evidence type="ECO:0000313" key="5">
    <source>
        <dbReference type="EMBL" id="RRT84344.1"/>
    </source>
</evidence>
<dbReference type="SMART" id="SM00360">
    <property type="entry name" value="RRM"/>
    <property type="match status" value="1"/>
</dbReference>